<name>A0A0K2XQH0_HELHE</name>
<dbReference type="STRING" id="1216962.BN341_370"/>
<dbReference type="PROSITE" id="PS50005">
    <property type="entry name" value="TPR"/>
    <property type="match status" value="1"/>
</dbReference>
<dbReference type="SUPFAM" id="SSF48452">
    <property type="entry name" value="TPR-like"/>
    <property type="match status" value="1"/>
</dbReference>
<reference evidence="2" key="1">
    <citation type="submission" date="2014-12" db="EMBL/GenBank/DDBJ databases">
        <authorList>
            <person name="Smet A."/>
        </authorList>
    </citation>
    <scope>NUCLEOTIDE SEQUENCE [LARGE SCALE GENOMIC DNA]</scope>
</reference>
<dbReference type="InterPro" id="IPR011990">
    <property type="entry name" value="TPR-like_helical_dom_sf"/>
</dbReference>
<dbReference type="InterPro" id="IPR019734">
    <property type="entry name" value="TPR_rpt"/>
</dbReference>
<organism evidence="1 2">
    <name type="scientific">Helicobacter heilmannii</name>
    <dbReference type="NCBI Taxonomy" id="35817"/>
    <lineage>
        <taxon>Bacteria</taxon>
        <taxon>Pseudomonadati</taxon>
        <taxon>Campylobacterota</taxon>
        <taxon>Epsilonproteobacteria</taxon>
        <taxon>Campylobacterales</taxon>
        <taxon>Helicobacteraceae</taxon>
        <taxon>Helicobacter</taxon>
    </lineage>
</organism>
<gene>
    <name evidence="1" type="ORF">HHE01_15370</name>
</gene>
<protein>
    <submittedName>
        <fullName evidence="1">Putative periplasmic protein</fullName>
    </submittedName>
</protein>
<proteinExistence type="predicted"/>
<keyword evidence="2" id="KW-1185">Reference proteome</keyword>
<dbReference type="EMBL" id="CDMK01000001">
    <property type="protein sequence ID" value="CRI33851.1"/>
    <property type="molecule type" value="Genomic_DNA"/>
</dbReference>
<dbReference type="RefSeq" id="WP_015105901.1">
    <property type="nucleotide sequence ID" value="NZ_AP026684.1"/>
</dbReference>
<dbReference type="GeneID" id="76196505"/>
<dbReference type="AlphaFoldDB" id="A0A0K2XQH0"/>
<accession>A0A0K2XQH0</accession>
<dbReference type="Gene3D" id="1.25.40.10">
    <property type="entry name" value="Tetratricopeptide repeat domain"/>
    <property type="match status" value="1"/>
</dbReference>
<dbReference type="Proteomes" id="UP000046090">
    <property type="component" value="Unassembled WGS sequence"/>
</dbReference>
<dbReference type="OrthoDB" id="5362770at2"/>
<evidence type="ECO:0000313" key="2">
    <source>
        <dbReference type="Proteomes" id="UP000046090"/>
    </source>
</evidence>
<evidence type="ECO:0000313" key="1">
    <source>
        <dbReference type="EMBL" id="CRI33851.1"/>
    </source>
</evidence>
<sequence>MEQLAFIYKDSLFSAAVLAFIIGGVILIDYLRSTLAHRRNLKALNALSHSYAQVELAFEVQQLLQKEQENPLEVLGFKTWLFLAKHYAKHGNSEQAIKIYLALLPKYQNERIALLESLAKAYIDLGYVQKARDILTEVLRIDPRNTHALHSMVQVYETMCEPQKALETLECLDALGESGLLDNYHYLQMQILMQEDLGLKDQSRAILKLGREQHKLYKSALKHLKTYHKALFLQEIAQVTEGRALVDLLWDMEEGEIAPYLAELHPSVLEVFIAKGYARGRCETLELEVFRTLHADYHLDLNFSYQCMACKSVSPFESYRCLVCAKIGPKEVVLSLDKRTSDHKASNLN</sequence>